<evidence type="ECO:0000256" key="1">
    <source>
        <dbReference type="SAM" id="MobiDB-lite"/>
    </source>
</evidence>
<feature type="compositionally biased region" description="Basic and acidic residues" evidence="1">
    <location>
        <begin position="432"/>
        <end position="449"/>
    </location>
</feature>
<protein>
    <submittedName>
        <fullName evidence="3">DUF839 domain-containing protein</fullName>
    </submittedName>
</protein>
<keyword evidence="2" id="KW-0732">Signal</keyword>
<dbReference type="PANTHER" id="PTHR35399">
    <property type="entry name" value="SLR8030 PROTEIN"/>
    <property type="match status" value="1"/>
</dbReference>
<evidence type="ECO:0000256" key="2">
    <source>
        <dbReference type="SAM" id="SignalP"/>
    </source>
</evidence>
<dbReference type="Pfam" id="PF05787">
    <property type="entry name" value="PhoX"/>
    <property type="match status" value="1"/>
</dbReference>
<dbReference type="SUPFAM" id="SSF63825">
    <property type="entry name" value="YWTD domain"/>
    <property type="match status" value="1"/>
</dbReference>
<feature type="signal peptide" evidence="2">
    <location>
        <begin position="1"/>
        <end position="21"/>
    </location>
</feature>
<accession>A0A426QMT1</accession>
<dbReference type="EMBL" id="QZMU01000001">
    <property type="protein sequence ID" value="RRQ23075.1"/>
    <property type="molecule type" value="Genomic_DNA"/>
</dbReference>
<feature type="region of interest" description="Disordered" evidence="1">
    <location>
        <begin position="423"/>
        <end position="449"/>
    </location>
</feature>
<evidence type="ECO:0000313" key="4">
    <source>
        <dbReference type="Proteomes" id="UP000287798"/>
    </source>
</evidence>
<name>A0A426QMT1_9GAMM</name>
<proteinExistence type="predicted"/>
<gene>
    <name evidence="3" type="ORF">D6C00_07335</name>
</gene>
<evidence type="ECO:0000313" key="3">
    <source>
        <dbReference type="EMBL" id="RRQ23075.1"/>
    </source>
</evidence>
<dbReference type="PANTHER" id="PTHR35399:SF2">
    <property type="entry name" value="DUF839 DOMAIN-CONTAINING PROTEIN"/>
    <property type="match status" value="1"/>
</dbReference>
<reference evidence="3 4" key="1">
    <citation type="journal article" date="2010" name="Int. J. Syst. Evol. Microbiol.">
        <title>Thiohalobacter thiocyanaticus gen. nov., sp. nov., a moderately halophilic, sulfur-oxidizing gammaproteobacterium from hypersaline lakes, that utilizes thiocyanate.</title>
        <authorList>
            <person name="Sorokin D.Y."/>
            <person name="Kovaleva O.L."/>
            <person name="Tourova T.P."/>
            <person name="Muyzer G."/>
        </authorList>
    </citation>
    <scope>NUCLEOTIDE SEQUENCE [LARGE SCALE GENOMIC DNA]</scope>
    <source>
        <strain evidence="3 4">Hrh1</strain>
    </source>
</reference>
<dbReference type="OrthoDB" id="9801383at2"/>
<sequence length="449" mass="48421">MKKNLLACAVATVLVSGTALADDKGHHGFNFKPLDESANAADWNPAAPWKLPMGFTQAVVSDETDLNIYDGGRDDWHDMNTVNETGPMAGRFMYRTHEVRGVPEGGAVSVVDLRTGETRILAQDVSWTALDGIRWTPWNTLVFAEETTGGRFFEIVLNEDMMSVKEVIDRPLVGRLAHEGIDIDADGNVYVVDEHRGRTSGCSGVVPCGGGVYKFVPEVYGDLSRGSLYVLKVDGADGVGQGEWVGPIDPLTARESGTAAGGQSYQRPEDVEIIDGRLYVAITEGPRDVVTDPATGMPTFTRELYEGRVIAIDLDSLEVTNFVKPGVNVPVEIGRPGDAGHQSGFDSVDNLAEAPNGDLIMIEDNKPSDIWFASTDTNEFGASEKVGLFASLTDPEAEGTGIYFSPLDPHTLYVNVQHSAAEDGDGTWAITREGRGGKGGRDRGRRDRD</sequence>
<dbReference type="InterPro" id="IPR008557">
    <property type="entry name" value="PhoX"/>
</dbReference>
<dbReference type="AlphaFoldDB" id="A0A426QMT1"/>
<organism evidence="3 4">
    <name type="scientific">Thiohalobacter thiocyanaticus</name>
    <dbReference type="NCBI Taxonomy" id="585455"/>
    <lineage>
        <taxon>Bacteria</taxon>
        <taxon>Pseudomonadati</taxon>
        <taxon>Pseudomonadota</taxon>
        <taxon>Gammaproteobacteria</taxon>
        <taxon>Thiohalobacterales</taxon>
        <taxon>Thiohalobacteraceae</taxon>
        <taxon>Thiohalobacter</taxon>
    </lineage>
</organism>
<comment type="caution">
    <text evidence="3">The sequence shown here is derived from an EMBL/GenBank/DDBJ whole genome shotgun (WGS) entry which is preliminary data.</text>
</comment>
<feature type="chain" id="PRO_5019571285" evidence="2">
    <location>
        <begin position="22"/>
        <end position="449"/>
    </location>
</feature>
<dbReference type="Proteomes" id="UP000287798">
    <property type="component" value="Unassembled WGS sequence"/>
</dbReference>
<keyword evidence="4" id="KW-1185">Reference proteome</keyword>